<dbReference type="Pfam" id="PF14574">
    <property type="entry name" value="RACo_C_ter"/>
    <property type="match status" value="1"/>
</dbReference>
<feature type="domain" description="2Fe-2S ferredoxin-type" evidence="1">
    <location>
        <begin position="6"/>
        <end position="95"/>
    </location>
</feature>
<dbReference type="InterPro" id="IPR042259">
    <property type="entry name" value="Raco-like_middle_sf"/>
</dbReference>
<dbReference type="SUPFAM" id="SSF53067">
    <property type="entry name" value="Actin-like ATPase domain"/>
    <property type="match status" value="1"/>
</dbReference>
<dbReference type="PROSITE" id="PS51085">
    <property type="entry name" value="2FE2S_FER_2"/>
    <property type="match status" value="1"/>
</dbReference>
<dbReference type="Gene3D" id="3.10.20.30">
    <property type="match status" value="1"/>
</dbReference>
<dbReference type="PANTHER" id="PTHR42895:SF2">
    <property type="entry name" value="IRON-SULFUR CLUSTER PROTEIN"/>
    <property type="match status" value="1"/>
</dbReference>
<dbReference type="Proteomes" id="UP000189933">
    <property type="component" value="Unassembled WGS sequence"/>
</dbReference>
<evidence type="ECO:0000259" key="1">
    <source>
        <dbReference type="PROSITE" id="PS51085"/>
    </source>
</evidence>
<dbReference type="Gene3D" id="3.30.420.480">
    <property type="entry name" value="Domain of unknown function (DUF4445)"/>
    <property type="match status" value="1"/>
</dbReference>
<gene>
    <name evidence="2" type="ORF">SAMN02745885_00997</name>
</gene>
<evidence type="ECO:0000313" key="3">
    <source>
        <dbReference type="Proteomes" id="UP000189933"/>
    </source>
</evidence>
<dbReference type="InterPro" id="IPR052911">
    <property type="entry name" value="Corrinoid_activation_enz"/>
</dbReference>
<dbReference type="InterPro" id="IPR041414">
    <property type="entry name" value="Raco-like_middle"/>
</dbReference>
<dbReference type="InterPro" id="IPR001041">
    <property type="entry name" value="2Fe-2S_ferredoxin-type"/>
</dbReference>
<dbReference type="InterPro" id="IPR043129">
    <property type="entry name" value="ATPase_NBD"/>
</dbReference>
<dbReference type="InterPro" id="IPR027980">
    <property type="entry name" value="RACo_C"/>
</dbReference>
<dbReference type="EMBL" id="FUXM01000008">
    <property type="protein sequence ID" value="SJZ81925.1"/>
    <property type="molecule type" value="Genomic_DNA"/>
</dbReference>
<reference evidence="3" key="1">
    <citation type="submission" date="2017-02" db="EMBL/GenBank/DDBJ databases">
        <authorList>
            <person name="Varghese N."/>
            <person name="Submissions S."/>
        </authorList>
    </citation>
    <scope>NUCLEOTIDE SEQUENCE [LARGE SCALE GENOMIC DNA]</scope>
    <source>
        <strain evidence="3">DSM 16521</strain>
    </source>
</reference>
<sequence length="627" mass="67973">MRMSKVKVLFLPDQVTVEVEQGTSLLKAAAVAGISIKSTCGGAGTCGKCLVQVKEGEVRVDSTRNLSPAQQKQGMVLGCQAFAISDVTVEVPADSRLRRHQVLIGELEQPDLGDFPFEPLLRTVTLDLTPPTLDDITVDSQRLLAALAVQGYQPVHLPLRLLQRLPEDLRTAMWKVDVIMSLTDCGWQVIAVEPNNPGKERFGLAVDIGTTTVVVSLHNLANGQTVARAGTYNLQAQYGDDVISRMIHATENKDGLTELQQAVVKTINDLIRQIEKETQINREDIYGLVAAGNTTMSQLFLGISPKYIRLEPYIPTISSVAAVDAAEIGVKIHPRGMVYLIPSVASYVGGDITAGVLATRLTDAEEITLFIDIGTNGEMVLGNRDWLVTCACSAGPAFEGGGITFGMRAMEGAIERVKIDSSTGEIEYKTVQDAKPIGICGSGLIELLGQLRRAGLIDRTGKFTDQVQTDRLRERDGEKEYVLAWAKDSGSGKDIVITESDIKNLIRSKGAVYAGVRSLLRAVDLPLEAIDRIFIAGGFGHYLSIPEAVEIGLLPDVERDKYAYVGNTSLKGAQLALLSVSAWHRARQIGEMMTYIELSAGNTFMDEYVSALFLPHTDLTQFPSVKG</sequence>
<dbReference type="CDD" id="cd00207">
    <property type="entry name" value="fer2"/>
    <property type="match status" value="1"/>
</dbReference>
<dbReference type="Pfam" id="PF17650">
    <property type="entry name" value="RACo_linker"/>
    <property type="match status" value="1"/>
</dbReference>
<dbReference type="InterPro" id="IPR012675">
    <property type="entry name" value="Beta-grasp_dom_sf"/>
</dbReference>
<dbReference type="GO" id="GO:0051536">
    <property type="term" value="F:iron-sulfur cluster binding"/>
    <property type="evidence" value="ECO:0007669"/>
    <property type="project" value="InterPro"/>
</dbReference>
<dbReference type="Pfam" id="PF00111">
    <property type="entry name" value="Fer2"/>
    <property type="match status" value="1"/>
</dbReference>
<protein>
    <submittedName>
        <fullName evidence="2">Uncharacterized 2Fe-2 and 4Fe-4S clusters-containing protein, contains DUF4445 domain</fullName>
    </submittedName>
</protein>
<dbReference type="Pfam" id="PF17651">
    <property type="entry name" value="Raco_middle"/>
    <property type="match status" value="1"/>
</dbReference>
<dbReference type="InterPro" id="IPR040506">
    <property type="entry name" value="RACo_linker"/>
</dbReference>
<dbReference type="InterPro" id="IPR036010">
    <property type="entry name" value="2Fe-2S_ferredoxin-like_sf"/>
</dbReference>
<dbReference type="Gene3D" id="3.10.20.880">
    <property type="match status" value="1"/>
</dbReference>
<proteinExistence type="predicted"/>
<organism evidence="2 3">
    <name type="scientific">Carboxydocella sporoproducens DSM 16521</name>
    <dbReference type="NCBI Taxonomy" id="1121270"/>
    <lineage>
        <taxon>Bacteria</taxon>
        <taxon>Bacillati</taxon>
        <taxon>Bacillota</taxon>
        <taxon>Clostridia</taxon>
        <taxon>Eubacteriales</taxon>
        <taxon>Clostridiales Family XVI. Incertae Sedis</taxon>
        <taxon>Carboxydocella</taxon>
    </lineage>
</organism>
<keyword evidence="3" id="KW-1185">Reference proteome</keyword>
<dbReference type="SUPFAM" id="SSF54292">
    <property type="entry name" value="2Fe-2S ferredoxin-like"/>
    <property type="match status" value="1"/>
</dbReference>
<evidence type="ECO:0000313" key="2">
    <source>
        <dbReference type="EMBL" id="SJZ81925.1"/>
    </source>
</evidence>
<dbReference type="PANTHER" id="PTHR42895">
    <property type="entry name" value="IRON-SULFUR CLUSTER-BINDING PROTEIN-RELATED"/>
    <property type="match status" value="1"/>
</dbReference>
<accession>A0A1T4NS42</accession>
<dbReference type="AlphaFoldDB" id="A0A1T4NS42"/>
<name>A0A1T4NS42_9FIRM</name>